<name>A0A0K2GHJ1_NITMO</name>
<dbReference type="KEGG" id="nmv:NITMOv2_4034"/>
<feature type="compositionally biased region" description="Basic residues" evidence="1">
    <location>
        <begin position="73"/>
        <end position="82"/>
    </location>
</feature>
<evidence type="ECO:0000313" key="2">
    <source>
        <dbReference type="EMBL" id="ALA60418.1"/>
    </source>
</evidence>
<dbReference type="AlphaFoldDB" id="A0A0K2GHJ1"/>
<dbReference type="Proteomes" id="UP000069205">
    <property type="component" value="Chromosome"/>
</dbReference>
<proteinExistence type="predicted"/>
<organism evidence="2 3">
    <name type="scientific">Nitrospira moscoviensis</name>
    <dbReference type="NCBI Taxonomy" id="42253"/>
    <lineage>
        <taxon>Bacteria</taxon>
        <taxon>Pseudomonadati</taxon>
        <taxon>Nitrospirota</taxon>
        <taxon>Nitrospiria</taxon>
        <taxon>Nitrospirales</taxon>
        <taxon>Nitrospiraceae</taxon>
        <taxon>Nitrospira</taxon>
    </lineage>
</organism>
<accession>A0A0K2GHJ1</accession>
<protein>
    <submittedName>
        <fullName evidence="2">Uncharacterized protein</fullName>
    </submittedName>
</protein>
<sequence>MPAPLHDIVALLPPPFLSTRRADEDQAAPHRAVRAKELPGTLRQRKFPGWRAKGLTGLTNRDESLRASQTGGRRQKQKRNMRLCRASAQPDETKSFNRFCHAYLRMRDL</sequence>
<gene>
    <name evidence="2" type="ORF">NITMOv2_4034</name>
</gene>
<dbReference type="STRING" id="42253.NITMOv2_4034"/>
<feature type="region of interest" description="Disordered" evidence="1">
    <location>
        <begin position="53"/>
        <end position="89"/>
    </location>
</feature>
<dbReference type="PATRIC" id="fig|42253.5.peg.3981"/>
<dbReference type="EMBL" id="CP011801">
    <property type="protein sequence ID" value="ALA60418.1"/>
    <property type="molecule type" value="Genomic_DNA"/>
</dbReference>
<evidence type="ECO:0000256" key="1">
    <source>
        <dbReference type="SAM" id="MobiDB-lite"/>
    </source>
</evidence>
<keyword evidence="3" id="KW-1185">Reference proteome</keyword>
<reference evidence="2 3" key="1">
    <citation type="journal article" date="2015" name="Proc. Natl. Acad. Sci. U.S.A.">
        <title>Expanded metabolic versatility of ubiquitous nitrite-oxidizing bacteria from the genus Nitrospira.</title>
        <authorList>
            <person name="Koch H."/>
            <person name="Lucker S."/>
            <person name="Albertsen M."/>
            <person name="Kitzinger K."/>
            <person name="Herbold C."/>
            <person name="Spieck E."/>
            <person name="Nielsen P.H."/>
            <person name="Wagner M."/>
            <person name="Daims H."/>
        </authorList>
    </citation>
    <scope>NUCLEOTIDE SEQUENCE [LARGE SCALE GENOMIC DNA]</scope>
    <source>
        <strain evidence="2 3">NSP M-1</strain>
    </source>
</reference>
<evidence type="ECO:0000313" key="3">
    <source>
        <dbReference type="Proteomes" id="UP000069205"/>
    </source>
</evidence>